<evidence type="ECO:0000313" key="3">
    <source>
        <dbReference type="Proteomes" id="UP001595776"/>
    </source>
</evidence>
<dbReference type="InterPro" id="IPR052512">
    <property type="entry name" value="4CMD/NDH-1_regulator"/>
</dbReference>
<dbReference type="SUPFAM" id="SSF69118">
    <property type="entry name" value="AhpD-like"/>
    <property type="match status" value="1"/>
</dbReference>
<name>A0ABV8U974_9PROT</name>
<dbReference type="EMBL" id="JBHSCR010000005">
    <property type="protein sequence ID" value="MFC4347769.1"/>
    <property type="molecule type" value="Genomic_DNA"/>
</dbReference>
<dbReference type="PANTHER" id="PTHR33570:SF2">
    <property type="entry name" value="CARBOXYMUCONOLACTONE DECARBOXYLASE-LIKE DOMAIN-CONTAINING PROTEIN"/>
    <property type="match status" value="1"/>
</dbReference>
<evidence type="ECO:0000313" key="2">
    <source>
        <dbReference type="EMBL" id="MFC4347769.1"/>
    </source>
</evidence>
<comment type="caution">
    <text evidence="2">The sequence shown here is derived from an EMBL/GenBank/DDBJ whole genome shotgun (WGS) entry which is preliminary data.</text>
</comment>
<reference evidence="3" key="1">
    <citation type="journal article" date="2019" name="Int. J. Syst. Evol. Microbiol.">
        <title>The Global Catalogue of Microorganisms (GCM) 10K type strain sequencing project: providing services to taxonomists for standard genome sequencing and annotation.</title>
        <authorList>
            <consortium name="The Broad Institute Genomics Platform"/>
            <consortium name="The Broad Institute Genome Sequencing Center for Infectious Disease"/>
            <person name="Wu L."/>
            <person name="Ma J."/>
        </authorList>
    </citation>
    <scope>NUCLEOTIDE SEQUENCE [LARGE SCALE GENOMIC DNA]</scope>
    <source>
        <strain evidence="3">CGMCC 1.15304</strain>
    </source>
</reference>
<feature type="domain" description="Carboxymuconolactone decarboxylase-like" evidence="1">
    <location>
        <begin position="35"/>
        <end position="119"/>
    </location>
</feature>
<sequence length="127" mass="13963">MTEDKRTAGERIRRDVMGDTFVDEAFEKADSFTADLQELVCEHGWGATWTRDGSLSRRDRSLVTIAFLTALRATGELKGHVRGALNNGCSEDEIKEVLLHASVYCGFPAAVSAFKAAKDVISDHTSR</sequence>
<dbReference type="Gene3D" id="1.20.1290.10">
    <property type="entry name" value="AhpD-like"/>
    <property type="match status" value="1"/>
</dbReference>
<protein>
    <submittedName>
        <fullName evidence="2">Carboxymuconolactone decarboxylase family protein</fullName>
    </submittedName>
</protein>
<gene>
    <name evidence="2" type="ORF">ACFO5Q_07940</name>
</gene>
<evidence type="ECO:0000259" key="1">
    <source>
        <dbReference type="Pfam" id="PF02627"/>
    </source>
</evidence>
<keyword evidence="3" id="KW-1185">Reference proteome</keyword>
<dbReference type="InterPro" id="IPR029032">
    <property type="entry name" value="AhpD-like"/>
</dbReference>
<dbReference type="InterPro" id="IPR003779">
    <property type="entry name" value="CMD-like"/>
</dbReference>
<dbReference type="PANTHER" id="PTHR33570">
    <property type="entry name" value="4-CARBOXYMUCONOLACTONE DECARBOXYLASE FAMILY PROTEIN"/>
    <property type="match status" value="1"/>
</dbReference>
<proteinExistence type="predicted"/>
<dbReference type="Pfam" id="PF02627">
    <property type="entry name" value="CMD"/>
    <property type="match status" value="1"/>
</dbReference>
<organism evidence="2 3">
    <name type="scientific">Kordiimonas lipolytica</name>
    <dbReference type="NCBI Taxonomy" id="1662421"/>
    <lineage>
        <taxon>Bacteria</taxon>
        <taxon>Pseudomonadati</taxon>
        <taxon>Pseudomonadota</taxon>
        <taxon>Alphaproteobacteria</taxon>
        <taxon>Kordiimonadales</taxon>
        <taxon>Kordiimonadaceae</taxon>
        <taxon>Kordiimonas</taxon>
    </lineage>
</organism>
<dbReference type="Proteomes" id="UP001595776">
    <property type="component" value="Unassembled WGS sequence"/>
</dbReference>
<accession>A0ABV8U974</accession>
<dbReference type="RefSeq" id="WP_068152440.1">
    <property type="nucleotide sequence ID" value="NZ_JBHSCR010000005.1"/>
</dbReference>